<dbReference type="GO" id="GO:0003677">
    <property type="term" value="F:DNA binding"/>
    <property type="evidence" value="ECO:0007669"/>
    <property type="project" value="UniProtKB-KW"/>
</dbReference>
<dbReference type="InterPro" id="IPR036388">
    <property type="entry name" value="WH-like_DNA-bd_sf"/>
</dbReference>
<evidence type="ECO:0000313" key="1">
    <source>
        <dbReference type="EMBL" id="MBM6705453.1"/>
    </source>
</evidence>
<dbReference type="PRINTS" id="PR00038">
    <property type="entry name" value="HTHLUXR"/>
</dbReference>
<organism evidence="1 2">
    <name type="scientific">Sutterella massiliensis</name>
    <dbReference type="NCBI Taxonomy" id="1816689"/>
    <lineage>
        <taxon>Bacteria</taxon>
        <taxon>Pseudomonadati</taxon>
        <taxon>Pseudomonadota</taxon>
        <taxon>Betaproteobacteria</taxon>
        <taxon>Burkholderiales</taxon>
        <taxon>Sutterellaceae</taxon>
        <taxon>Sutterella</taxon>
    </lineage>
</organism>
<sequence>MVKPPKTEKLLEAITLATADDWARRKEEAYAASLASQWKTLTKAEAQVAVMVGKGLSNALIAETIGVTERT</sequence>
<keyword evidence="2" id="KW-1185">Reference proteome</keyword>
<protein>
    <submittedName>
        <fullName evidence="1">DNA-binding response regulator</fullName>
    </submittedName>
</protein>
<evidence type="ECO:0000313" key="2">
    <source>
        <dbReference type="Proteomes" id="UP000715095"/>
    </source>
</evidence>
<keyword evidence="1" id="KW-0238">DNA-binding</keyword>
<comment type="caution">
    <text evidence="1">The sequence shown here is derived from an EMBL/GenBank/DDBJ whole genome shotgun (WGS) entry which is preliminary data.</text>
</comment>
<reference evidence="1 2" key="1">
    <citation type="journal article" date="2021" name="Sci. Rep.">
        <title>The distribution of antibiotic resistance genes in chicken gut microbiota commensals.</title>
        <authorList>
            <person name="Juricova H."/>
            <person name="Matiasovicova J."/>
            <person name="Kubasova T."/>
            <person name="Cejkova D."/>
            <person name="Rychlik I."/>
        </authorList>
    </citation>
    <scope>NUCLEOTIDE SEQUENCE [LARGE SCALE GENOMIC DNA]</scope>
    <source>
        <strain evidence="1 2">An829</strain>
    </source>
</reference>
<dbReference type="Gene3D" id="1.10.10.10">
    <property type="entry name" value="Winged helix-like DNA-binding domain superfamily/Winged helix DNA-binding domain"/>
    <property type="match status" value="1"/>
</dbReference>
<accession>A0ABS2DVV7</accession>
<dbReference type="SUPFAM" id="SSF46894">
    <property type="entry name" value="C-terminal effector domain of the bipartite response regulators"/>
    <property type="match status" value="1"/>
</dbReference>
<feature type="non-terminal residue" evidence="1">
    <location>
        <position position="71"/>
    </location>
</feature>
<dbReference type="EMBL" id="JACJJC010000534">
    <property type="protein sequence ID" value="MBM6705453.1"/>
    <property type="molecule type" value="Genomic_DNA"/>
</dbReference>
<name>A0ABS2DVV7_9BURK</name>
<dbReference type="Proteomes" id="UP000715095">
    <property type="component" value="Unassembled WGS sequence"/>
</dbReference>
<dbReference type="InterPro" id="IPR000792">
    <property type="entry name" value="Tscrpt_reg_LuxR_C"/>
</dbReference>
<gene>
    <name evidence="1" type="ORF">H6A60_13365</name>
</gene>
<proteinExistence type="predicted"/>
<dbReference type="InterPro" id="IPR016032">
    <property type="entry name" value="Sig_transdc_resp-reg_C-effctor"/>
</dbReference>